<organism evidence="1 2">
    <name type="scientific">Trametes pubescens</name>
    <name type="common">White-rot fungus</name>
    <dbReference type="NCBI Taxonomy" id="154538"/>
    <lineage>
        <taxon>Eukaryota</taxon>
        <taxon>Fungi</taxon>
        <taxon>Dikarya</taxon>
        <taxon>Basidiomycota</taxon>
        <taxon>Agaricomycotina</taxon>
        <taxon>Agaricomycetes</taxon>
        <taxon>Polyporales</taxon>
        <taxon>Polyporaceae</taxon>
        <taxon>Trametes</taxon>
    </lineage>
</organism>
<gene>
    <name evidence="1" type="ORF">TRAPUB_10877</name>
</gene>
<dbReference type="EMBL" id="MNAD01000475">
    <property type="protein sequence ID" value="OJT12636.1"/>
    <property type="molecule type" value="Genomic_DNA"/>
</dbReference>
<dbReference type="GO" id="GO:0016757">
    <property type="term" value="F:glycosyltransferase activity"/>
    <property type="evidence" value="ECO:0007669"/>
    <property type="project" value="InterPro"/>
</dbReference>
<reference evidence="1 2" key="1">
    <citation type="submission" date="2016-10" db="EMBL/GenBank/DDBJ databases">
        <title>Genome sequence of the basidiomycete white-rot fungus Trametes pubescens.</title>
        <authorList>
            <person name="Makela M.R."/>
            <person name="Granchi Z."/>
            <person name="Peng M."/>
            <person name="De Vries R.P."/>
            <person name="Grigoriev I."/>
            <person name="Riley R."/>
            <person name="Hilden K."/>
        </authorList>
    </citation>
    <scope>NUCLEOTIDE SEQUENCE [LARGE SCALE GENOMIC DNA]</scope>
    <source>
        <strain evidence="1 2">FBCC735</strain>
    </source>
</reference>
<dbReference type="InterPro" id="IPR050587">
    <property type="entry name" value="GNT1/Glycosyltrans_8"/>
</dbReference>
<dbReference type="Proteomes" id="UP000184267">
    <property type="component" value="Unassembled WGS sequence"/>
</dbReference>
<dbReference type="STRING" id="154538.A0A1M2VYL5"/>
<protein>
    <submittedName>
        <fullName evidence="1">Galactinol synthase 2</fullName>
    </submittedName>
</protein>
<accession>A0A1M2VYL5</accession>
<evidence type="ECO:0000313" key="1">
    <source>
        <dbReference type="EMBL" id="OJT12636.1"/>
    </source>
</evidence>
<dbReference type="InterPro" id="IPR029044">
    <property type="entry name" value="Nucleotide-diphossugar_trans"/>
</dbReference>
<evidence type="ECO:0000313" key="2">
    <source>
        <dbReference type="Proteomes" id="UP000184267"/>
    </source>
</evidence>
<dbReference type="OMA" id="DWIAAAH"/>
<dbReference type="OrthoDB" id="2014201at2759"/>
<comment type="caution">
    <text evidence="1">The sequence shown here is derived from an EMBL/GenBank/DDBJ whole genome shotgun (WGS) entry which is preliminary data.</text>
</comment>
<dbReference type="InterPro" id="IPR002495">
    <property type="entry name" value="Glyco_trans_8"/>
</dbReference>
<dbReference type="AlphaFoldDB" id="A0A1M2VYL5"/>
<dbReference type="Gene3D" id="3.90.550.10">
    <property type="entry name" value="Spore Coat Polysaccharide Biosynthesis Protein SpsA, Chain A"/>
    <property type="match status" value="1"/>
</dbReference>
<keyword evidence="2" id="KW-1185">Reference proteome</keyword>
<dbReference type="PANTHER" id="PTHR11183">
    <property type="entry name" value="GLYCOGENIN SUBFAMILY MEMBER"/>
    <property type="match status" value="1"/>
</dbReference>
<sequence length="306" mass="35288">MPRCAYLTLITTKEYLPGLLVLHKTLQDVGSKYPLVVMATPSLPQEVHDVLTRKGIAISVVEPLYPKHSTLTEHDIRFAETWTKLRMFELVDYDRLVALDADMVVKRNMDELMERYLPEDHIAAGHVCACNPRKLSHYPKEWIPENCAYSAVSHPGGLTTATRIEENSPGPYNQLNSGLVVLRPSLDTFDKLRSFLETSPLVPHFKFPDQDLLTEVFKGRWIPLPWCYNALKTLRVIHSDLWRDEEVRCVHYILSDKPWRTRPGKGDPQYELLNQWWWDAFKQLRAEMEAADPEGWKLVEGNIAPA</sequence>
<proteinExistence type="predicted"/>
<dbReference type="SUPFAM" id="SSF53448">
    <property type="entry name" value="Nucleotide-diphospho-sugar transferases"/>
    <property type="match status" value="1"/>
</dbReference>
<dbReference type="Pfam" id="PF01501">
    <property type="entry name" value="Glyco_transf_8"/>
    <property type="match status" value="1"/>
</dbReference>
<dbReference type="CDD" id="cd02537">
    <property type="entry name" value="GT8_Glycogenin"/>
    <property type="match status" value="1"/>
</dbReference>
<name>A0A1M2VYL5_TRAPU</name>